<proteinExistence type="predicted"/>
<reference evidence="1 2" key="1">
    <citation type="submission" date="2015-01" db="EMBL/GenBank/DDBJ databases">
        <title>Genome sequence of Mycobacterium llatzerense and Mycobacterium immunogenum recovered from brain abscess.</title>
        <authorList>
            <person name="Greninger A.L."/>
            <person name="Langelier C."/>
            <person name="Cunningham G."/>
            <person name="Chiu C.Y."/>
            <person name="Miller S."/>
        </authorList>
    </citation>
    <scope>NUCLEOTIDE SEQUENCE [LARGE SCALE GENOMIC DNA]</scope>
    <source>
        <strain evidence="1 2">CLUC14</strain>
    </source>
</reference>
<comment type="caution">
    <text evidence="1">The sequence shown here is derived from an EMBL/GenBank/DDBJ whole genome shotgun (WGS) entry which is preliminary data.</text>
</comment>
<dbReference type="Gene3D" id="1.10.357.10">
    <property type="entry name" value="Tetracycline Repressor, domain 2"/>
    <property type="match status" value="1"/>
</dbReference>
<dbReference type="InterPro" id="IPR036271">
    <property type="entry name" value="Tet_transcr_reg_TetR-rel_C_sf"/>
</dbReference>
<name>A0A0D1KZ19_9MYCO</name>
<accession>A0A0D1KZ19</accession>
<evidence type="ECO:0000313" key="1">
    <source>
        <dbReference type="EMBL" id="KIU14040.1"/>
    </source>
</evidence>
<dbReference type="PATRIC" id="fig|280871.6.peg.5532"/>
<sequence length="142" mass="15469">MQHHESLRSAATQLRHAATQCTSPTERIHSYIATMIDHVYPMERCGEASVLTSIWLNRSGQHVDQIDALVDALIEPLRDAIHVGCQTGEMSSPCPDTDAQAIFHLVTGMILTQGAPGRRASAEYIKGVVMDAVGHSLKLARP</sequence>
<dbReference type="SUPFAM" id="SSF48498">
    <property type="entry name" value="Tetracyclin repressor-like, C-terminal domain"/>
    <property type="match status" value="1"/>
</dbReference>
<evidence type="ECO:0000313" key="2">
    <source>
        <dbReference type="Proteomes" id="UP000032221"/>
    </source>
</evidence>
<dbReference type="EMBL" id="JXST01000055">
    <property type="protein sequence ID" value="KIU14040.1"/>
    <property type="molecule type" value="Genomic_DNA"/>
</dbReference>
<gene>
    <name evidence="1" type="ORF">TL10_26670</name>
</gene>
<dbReference type="Proteomes" id="UP000032221">
    <property type="component" value="Unassembled WGS sequence"/>
</dbReference>
<evidence type="ECO:0008006" key="3">
    <source>
        <dbReference type="Google" id="ProtNLM"/>
    </source>
</evidence>
<dbReference type="AlphaFoldDB" id="A0A0D1KZ19"/>
<protein>
    <recommendedName>
        <fullName evidence="3">TetR family transcriptional regulator</fullName>
    </recommendedName>
</protein>
<keyword evidence="2" id="KW-1185">Reference proteome</keyword>
<organism evidence="1 2">
    <name type="scientific">Mycolicibacterium llatzerense</name>
    <dbReference type="NCBI Taxonomy" id="280871"/>
    <lineage>
        <taxon>Bacteria</taxon>
        <taxon>Bacillati</taxon>
        <taxon>Actinomycetota</taxon>
        <taxon>Actinomycetes</taxon>
        <taxon>Mycobacteriales</taxon>
        <taxon>Mycobacteriaceae</taxon>
        <taxon>Mycolicibacterium</taxon>
    </lineage>
</organism>